<name>A0AAD7ZNH1_DIPPU</name>
<feature type="non-terminal residue" evidence="2">
    <location>
        <position position="1"/>
    </location>
</feature>
<organism evidence="2 3">
    <name type="scientific">Diploptera punctata</name>
    <name type="common">Pacific beetle cockroach</name>
    <dbReference type="NCBI Taxonomy" id="6984"/>
    <lineage>
        <taxon>Eukaryota</taxon>
        <taxon>Metazoa</taxon>
        <taxon>Ecdysozoa</taxon>
        <taxon>Arthropoda</taxon>
        <taxon>Hexapoda</taxon>
        <taxon>Insecta</taxon>
        <taxon>Pterygota</taxon>
        <taxon>Neoptera</taxon>
        <taxon>Polyneoptera</taxon>
        <taxon>Dictyoptera</taxon>
        <taxon>Blattodea</taxon>
        <taxon>Blaberoidea</taxon>
        <taxon>Blaberidae</taxon>
        <taxon>Diplopterinae</taxon>
        <taxon>Diploptera</taxon>
    </lineage>
</organism>
<comment type="caution">
    <text evidence="2">The sequence shown here is derived from an EMBL/GenBank/DDBJ whole genome shotgun (WGS) entry which is preliminary data.</text>
</comment>
<reference evidence="2" key="1">
    <citation type="journal article" date="2023" name="IScience">
        <title>Live-bearing cockroach genome reveals convergent evolutionary mechanisms linked to viviparity in insects and beyond.</title>
        <authorList>
            <person name="Fouks B."/>
            <person name="Harrison M.C."/>
            <person name="Mikhailova A.A."/>
            <person name="Marchal E."/>
            <person name="English S."/>
            <person name="Carruthers M."/>
            <person name="Jennings E.C."/>
            <person name="Chiamaka E.L."/>
            <person name="Frigard R.A."/>
            <person name="Pippel M."/>
            <person name="Attardo G.M."/>
            <person name="Benoit J.B."/>
            <person name="Bornberg-Bauer E."/>
            <person name="Tobe S.S."/>
        </authorList>
    </citation>
    <scope>NUCLEOTIDE SEQUENCE</scope>
    <source>
        <strain evidence="2">Stay&amp;Tobe</strain>
    </source>
</reference>
<dbReference type="AlphaFoldDB" id="A0AAD7ZNH1"/>
<keyword evidence="1" id="KW-0472">Membrane</keyword>
<reference evidence="2" key="2">
    <citation type="submission" date="2023-05" db="EMBL/GenBank/DDBJ databases">
        <authorList>
            <person name="Fouks B."/>
        </authorList>
    </citation>
    <scope>NUCLEOTIDE SEQUENCE</scope>
    <source>
        <strain evidence="2">Stay&amp;Tobe</strain>
        <tissue evidence="2">Testes</tissue>
    </source>
</reference>
<evidence type="ECO:0000256" key="1">
    <source>
        <dbReference type="SAM" id="Phobius"/>
    </source>
</evidence>
<dbReference type="Proteomes" id="UP001233999">
    <property type="component" value="Unassembled WGS sequence"/>
</dbReference>
<protein>
    <submittedName>
        <fullName evidence="2">Uncharacterized protein</fullName>
    </submittedName>
</protein>
<dbReference type="EMBL" id="JASPKZ010007489">
    <property type="protein sequence ID" value="KAJ9583974.1"/>
    <property type="molecule type" value="Genomic_DNA"/>
</dbReference>
<keyword evidence="1" id="KW-0812">Transmembrane</keyword>
<feature type="transmembrane region" description="Helical" evidence="1">
    <location>
        <begin position="47"/>
        <end position="70"/>
    </location>
</feature>
<proteinExistence type="predicted"/>
<feature type="non-terminal residue" evidence="2">
    <location>
        <position position="80"/>
    </location>
</feature>
<accession>A0AAD7ZNH1</accession>
<evidence type="ECO:0000313" key="3">
    <source>
        <dbReference type="Proteomes" id="UP001233999"/>
    </source>
</evidence>
<keyword evidence="1" id="KW-1133">Transmembrane helix</keyword>
<evidence type="ECO:0000313" key="2">
    <source>
        <dbReference type="EMBL" id="KAJ9583974.1"/>
    </source>
</evidence>
<gene>
    <name evidence="2" type="ORF">L9F63_021685</name>
</gene>
<sequence>CPCPGIMELLGIRFAPLNTPLDRRLQTLAACCWFITLGFGPTLSIVFTIYVVLFTQWYLLALAYLAWIWYDRDVCNKGGR</sequence>
<keyword evidence="3" id="KW-1185">Reference proteome</keyword>